<protein>
    <submittedName>
        <fullName evidence="1">Uncharacterized protein</fullName>
    </submittedName>
</protein>
<dbReference type="EMBL" id="JWZT01001561">
    <property type="protein sequence ID" value="KII71921.1"/>
    <property type="molecule type" value="Genomic_DNA"/>
</dbReference>
<gene>
    <name evidence="1" type="ORF">RF11_00667</name>
</gene>
<dbReference type="AlphaFoldDB" id="A0A0C2MX36"/>
<sequence length="133" mass="16006">MKAYIKKNKIEVGDRKHRIVYNDNGLIIVLKQMNAMYLKEEDSYFHISNDFGRSFFIHRVMYNDLPVFITAMESIDNYIFCQSTINSSYFYFDKDLRISYYRIFVKVARITVHPEYVNYVSKLVIIDTQYVSY</sequence>
<reference evidence="1 2" key="1">
    <citation type="journal article" date="2014" name="Genome Biol. Evol.">
        <title>The genome of the myxosporean Thelohanellus kitauei shows adaptations to nutrient acquisition within its fish host.</title>
        <authorList>
            <person name="Yang Y."/>
            <person name="Xiong J."/>
            <person name="Zhou Z."/>
            <person name="Huo F."/>
            <person name="Miao W."/>
            <person name="Ran C."/>
            <person name="Liu Y."/>
            <person name="Zhang J."/>
            <person name="Feng J."/>
            <person name="Wang M."/>
            <person name="Wang M."/>
            <person name="Wang L."/>
            <person name="Yao B."/>
        </authorList>
    </citation>
    <scope>NUCLEOTIDE SEQUENCE [LARGE SCALE GENOMIC DNA]</scope>
    <source>
        <strain evidence="1">Wuqing</strain>
    </source>
</reference>
<proteinExistence type="predicted"/>
<keyword evidence="2" id="KW-1185">Reference proteome</keyword>
<accession>A0A0C2MX36</accession>
<name>A0A0C2MX36_THEKT</name>
<organism evidence="1 2">
    <name type="scientific">Thelohanellus kitauei</name>
    <name type="common">Myxosporean</name>
    <dbReference type="NCBI Taxonomy" id="669202"/>
    <lineage>
        <taxon>Eukaryota</taxon>
        <taxon>Metazoa</taxon>
        <taxon>Cnidaria</taxon>
        <taxon>Myxozoa</taxon>
        <taxon>Myxosporea</taxon>
        <taxon>Bivalvulida</taxon>
        <taxon>Platysporina</taxon>
        <taxon>Myxobolidae</taxon>
        <taxon>Thelohanellus</taxon>
    </lineage>
</organism>
<dbReference type="Proteomes" id="UP000031668">
    <property type="component" value="Unassembled WGS sequence"/>
</dbReference>
<comment type="caution">
    <text evidence="1">The sequence shown here is derived from an EMBL/GenBank/DDBJ whole genome shotgun (WGS) entry which is preliminary data.</text>
</comment>
<evidence type="ECO:0000313" key="2">
    <source>
        <dbReference type="Proteomes" id="UP000031668"/>
    </source>
</evidence>
<evidence type="ECO:0000313" key="1">
    <source>
        <dbReference type="EMBL" id="KII71921.1"/>
    </source>
</evidence>